<keyword evidence="2" id="KW-1185">Reference proteome</keyword>
<comment type="caution">
    <text evidence="1">The sequence shown here is derived from an EMBL/GenBank/DDBJ whole genome shotgun (WGS) entry which is preliminary data.</text>
</comment>
<accession>A0ACC3NBE5</accession>
<name>A0ACC3NBE5_9PEZI</name>
<sequence length="618" mass="68542">MQRTTFLWKILLTIVVYLTGCTVAQSSIVQFEIHLTNGLVDPVGIGSRQAILINGSFVGPTLYAKSGDHVHFLVRNYMTEDTTVHFHGIGQKASPWSDGVPGLTQGLLRPGASYLYKWQAQESGAYFYHAHARAQMMDGMYGAILILGHEERPFHLISADGAEQVAMQTAEQEMQPVMISDWTQFTSSEFHAVQAAANIDLACIDAIIVNGVGSQYCLDQDALDSMTHPVVLQMLKDVGEDHLTDKGCIPPLQIFQGDFDLQLDTLPPAAYRTCIGGQSSKGNLTVPVNSTLGWTALTFINPGSLYPLQVSIDSHEPFIFAVDGHYIHPIRANRILVNTGSRISILIKLDQMVARYTIRIANDYLNQILGGFAELVYDSSDNRPLHAQPKIDFAGQPVGEDVRSFISENSHPFPSISPDRNPNSTFKVVLKKLGRPYGAYEWTLTGKAGYNISREQTNPPLLFQTPSEVPGNELIIKTKIGEWVDVIMVTEGPFAQAHPMHKHGNRIFLLGSGMGNFPWASVEEAMPFLPDGTFNFQDPPYLDTFNTVEIEGEAHDTWTVIRYRVENPGVWLFHCHVQTHLSGGMGMVIMDGVDSYPEVPPEYREWNGFEQPSFASID</sequence>
<protein>
    <submittedName>
        <fullName evidence="1">Multicopper oxidase ctb12</fullName>
    </submittedName>
</protein>
<dbReference type="Proteomes" id="UP001281147">
    <property type="component" value="Unassembled WGS sequence"/>
</dbReference>
<evidence type="ECO:0000313" key="2">
    <source>
        <dbReference type="Proteomes" id="UP001281147"/>
    </source>
</evidence>
<organism evidence="1 2">
    <name type="scientific">Vermiconidia calcicola</name>
    <dbReference type="NCBI Taxonomy" id="1690605"/>
    <lineage>
        <taxon>Eukaryota</taxon>
        <taxon>Fungi</taxon>
        <taxon>Dikarya</taxon>
        <taxon>Ascomycota</taxon>
        <taxon>Pezizomycotina</taxon>
        <taxon>Dothideomycetes</taxon>
        <taxon>Dothideomycetidae</taxon>
        <taxon>Mycosphaerellales</taxon>
        <taxon>Extremaceae</taxon>
        <taxon>Vermiconidia</taxon>
    </lineage>
</organism>
<reference evidence="1" key="1">
    <citation type="submission" date="2023-07" db="EMBL/GenBank/DDBJ databases">
        <title>Black Yeasts Isolated from many extreme environments.</title>
        <authorList>
            <person name="Coleine C."/>
            <person name="Stajich J.E."/>
            <person name="Selbmann L."/>
        </authorList>
    </citation>
    <scope>NUCLEOTIDE SEQUENCE</scope>
    <source>
        <strain evidence="1">CCFEE 5714</strain>
    </source>
</reference>
<gene>
    <name evidence="1" type="primary">CTB12</name>
    <name evidence="1" type="ORF">LTR37_008367</name>
</gene>
<dbReference type="EMBL" id="JAUTXU010000061">
    <property type="protein sequence ID" value="KAK3713673.1"/>
    <property type="molecule type" value="Genomic_DNA"/>
</dbReference>
<proteinExistence type="predicted"/>
<evidence type="ECO:0000313" key="1">
    <source>
        <dbReference type="EMBL" id="KAK3713673.1"/>
    </source>
</evidence>